<dbReference type="PANTHER" id="PTHR43785">
    <property type="entry name" value="GAMMA-GLUTAMYLPUTRESCINE SYNTHETASE"/>
    <property type="match status" value="1"/>
</dbReference>
<dbReference type="GO" id="GO:0004356">
    <property type="term" value="F:glutamine synthetase activity"/>
    <property type="evidence" value="ECO:0007669"/>
    <property type="project" value="InterPro"/>
</dbReference>
<evidence type="ECO:0000256" key="1">
    <source>
        <dbReference type="ARBA" id="ARBA00009897"/>
    </source>
</evidence>
<accession>A0A2Y8ZU04</accession>
<dbReference type="OrthoDB" id="3277468at2"/>
<dbReference type="Gene3D" id="3.10.20.70">
    <property type="entry name" value="Glutamine synthetase, N-terminal domain"/>
    <property type="match status" value="1"/>
</dbReference>
<dbReference type="InterPro" id="IPR008146">
    <property type="entry name" value="Gln_synth_cat_dom"/>
</dbReference>
<dbReference type="EMBL" id="UESZ01000001">
    <property type="protein sequence ID" value="SSA33759.1"/>
    <property type="molecule type" value="Genomic_DNA"/>
</dbReference>
<gene>
    <name evidence="6" type="ORF">SAMN04489750_1051</name>
</gene>
<evidence type="ECO:0000313" key="7">
    <source>
        <dbReference type="Proteomes" id="UP000250028"/>
    </source>
</evidence>
<dbReference type="RefSeq" id="WP_109684411.1">
    <property type="nucleotide sequence ID" value="NZ_QGDN01000001.1"/>
</dbReference>
<dbReference type="SUPFAM" id="SSF55931">
    <property type="entry name" value="Glutamine synthetase/guanido kinase"/>
    <property type="match status" value="1"/>
</dbReference>
<dbReference type="SMART" id="SM01230">
    <property type="entry name" value="Gln-synt_C"/>
    <property type="match status" value="1"/>
</dbReference>
<name>A0A2Y8ZU04_9MICO</name>
<evidence type="ECO:0000313" key="6">
    <source>
        <dbReference type="EMBL" id="SSA33759.1"/>
    </source>
</evidence>
<dbReference type="Proteomes" id="UP000250028">
    <property type="component" value="Unassembled WGS sequence"/>
</dbReference>
<dbReference type="Pfam" id="PF00120">
    <property type="entry name" value="Gln-synt_C"/>
    <property type="match status" value="1"/>
</dbReference>
<keyword evidence="7" id="KW-1185">Reference proteome</keyword>
<dbReference type="AlphaFoldDB" id="A0A2Y8ZU04"/>
<dbReference type="Gene3D" id="3.30.590.10">
    <property type="entry name" value="Glutamine synthetase/guanido kinase, catalytic domain"/>
    <property type="match status" value="1"/>
</dbReference>
<evidence type="ECO:0000256" key="4">
    <source>
        <dbReference type="RuleBase" id="RU000384"/>
    </source>
</evidence>
<evidence type="ECO:0000256" key="2">
    <source>
        <dbReference type="ARBA" id="ARBA00022598"/>
    </source>
</evidence>
<proteinExistence type="inferred from homology"/>
<evidence type="ECO:0000259" key="5">
    <source>
        <dbReference type="PROSITE" id="PS51987"/>
    </source>
</evidence>
<reference evidence="7" key="1">
    <citation type="submission" date="2016-10" db="EMBL/GenBank/DDBJ databases">
        <authorList>
            <person name="Varghese N."/>
            <person name="Submissions S."/>
        </authorList>
    </citation>
    <scope>NUCLEOTIDE SEQUENCE [LARGE SCALE GENOMIC DNA]</scope>
    <source>
        <strain evidence="7">DSM 22951</strain>
    </source>
</reference>
<comment type="similarity">
    <text evidence="1 3 4">Belongs to the glutamine synthetase family.</text>
</comment>
<dbReference type="InterPro" id="IPR014746">
    <property type="entry name" value="Gln_synth/guanido_kin_cat_dom"/>
</dbReference>
<evidence type="ECO:0000256" key="3">
    <source>
        <dbReference type="PROSITE-ProRule" id="PRU01331"/>
    </source>
</evidence>
<dbReference type="PROSITE" id="PS51987">
    <property type="entry name" value="GS_CATALYTIC"/>
    <property type="match status" value="1"/>
</dbReference>
<keyword evidence="2" id="KW-0436">Ligase</keyword>
<organism evidence="6 7">
    <name type="scientific">Branchiibius hedensis</name>
    <dbReference type="NCBI Taxonomy" id="672460"/>
    <lineage>
        <taxon>Bacteria</taxon>
        <taxon>Bacillati</taxon>
        <taxon>Actinomycetota</taxon>
        <taxon>Actinomycetes</taxon>
        <taxon>Micrococcales</taxon>
        <taxon>Dermacoccaceae</taxon>
        <taxon>Branchiibius</taxon>
    </lineage>
</organism>
<dbReference type="GO" id="GO:0006542">
    <property type="term" value="P:glutamine biosynthetic process"/>
    <property type="evidence" value="ECO:0007669"/>
    <property type="project" value="InterPro"/>
</dbReference>
<feature type="domain" description="GS catalytic" evidence="5">
    <location>
        <begin position="114"/>
        <end position="450"/>
    </location>
</feature>
<dbReference type="PANTHER" id="PTHR43785:SF12">
    <property type="entry name" value="TYPE-1 GLUTAMINE SYNTHETASE 2"/>
    <property type="match status" value="1"/>
</dbReference>
<protein>
    <submittedName>
        <fullName evidence="6">Glutamine synthetase</fullName>
    </submittedName>
</protein>
<sequence length="450" mass="46680">MVSDSSALSAQRAELAAAGVRFVAGWATNASNLVHAKTMPLERFADFVTSGAGMSPVYNGYSLDASIQFTPYYGAVGDLRLRLVPETVRLLGDGLAIGATRAVDQDGAADPCAPRNILERVVAEAIVAGFTPLIGHELEFTLVNPDGSLIEVPSWTPYGLGPVIGLQGFVDDLISQGAVAGVSFEQVHAEYGAMQIEVSLPPAEPVVAADTVVVAKTVIGRVARKHGMLPSFSPVPIDGGVGNGAHQHFSLSRGDQSIFAGGSGARGMTPQGESAIAGVLHALPEAQAVFAGSVLSGTRLAPGFWSGATACWGTENREASVRFLQGGSANPHGANVEVKIIDPSANPYLASAAILGLAVRGVASSATLPPEITEDPSGFSDEERAAAGLLVLPSDHRTVLDAFEGSELMREILGPQSVAALLAVRRHENDVYGEVEASTRSETLRLAWTV</sequence>
<dbReference type="InterPro" id="IPR036651">
    <property type="entry name" value="Gln_synt_N_sf"/>
</dbReference>